<protein>
    <submittedName>
        <fullName evidence="1">Uncharacterized protein</fullName>
    </submittedName>
</protein>
<name>A0A8S5R6S3_9VIRU</name>
<sequence length="140" mass="16030">MQQHNIDLFIQKAIEKTKKEKLSWKTLDNNFTVKPIPQDKAVISIPETYTLSTDLSFFSNFENGQILLLVYALPLMHFTPMPPSNCILTLRVQDDTSPFAVEISNTNDDLYNANTLLRLYNLISHHSNSINTLINDFLNS</sequence>
<evidence type="ECO:0000313" key="1">
    <source>
        <dbReference type="EMBL" id="DAE27103.1"/>
    </source>
</evidence>
<proteinExistence type="predicted"/>
<dbReference type="EMBL" id="BK015827">
    <property type="protein sequence ID" value="DAE27103.1"/>
    <property type="molecule type" value="Genomic_DNA"/>
</dbReference>
<accession>A0A8S5R6S3</accession>
<reference evidence="1" key="1">
    <citation type="journal article" date="2021" name="Proc. Natl. Acad. Sci. U.S.A.">
        <title>A Catalog of Tens of Thousands of Viruses from Human Metagenomes Reveals Hidden Associations with Chronic Diseases.</title>
        <authorList>
            <person name="Tisza M.J."/>
            <person name="Buck C.B."/>
        </authorList>
    </citation>
    <scope>NUCLEOTIDE SEQUENCE</scope>
    <source>
        <strain evidence="1">Ctah610</strain>
    </source>
</reference>
<organism evidence="1">
    <name type="scientific">virus sp. ctah610</name>
    <dbReference type="NCBI Taxonomy" id="2826807"/>
    <lineage>
        <taxon>Viruses</taxon>
    </lineage>
</organism>